<organism evidence="1 2">
    <name type="scientific">Rosa chinensis</name>
    <name type="common">China rose</name>
    <dbReference type="NCBI Taxonomy" id="74649"/>
    <lineage>
        <taxon>Eukaryota</taxon>
        <taxon>Viridiplantae</taxon>
        <taxon>Streptophyta</taxon>
        <taxon>Embryophyta</taxon>
        <taxon>Tracheophyta</taxon>
        <taxon>Spermatophyta</taxon>
        <taxon>Magnoliopsida</taxon>
        <taxon>eudicotyledons</taxon>
        <taxon>Gunneridae</taxon>
        <taxon>Pentapetalae</taxon>
        <taxon>rosids</taxon>
        <taxon>fabids</taxon>
        <taxon>Rosales</taxon>
        <taxon>Rosaceae</taxon>
        <taxon>Rosoideae</taxon>
        <taxon>Rosoideae incertae sedis</taxon>
        <taxon>Rosa</taxon>
    </lineage>
</organism>
<keyword evidence="1" id="KW-0489">Methyltransferase</keyword>
<reference evidence="1 2" key="1">
    <citation type="journal article" date="2018" name="Nat. Genet.">
        <title>The Rosa genome provides new insights in the design of modern roses.</title>
        <authorList>
            <person name="Bendahmane M."/>
        </authorList>
    </citation>
    <scope>NUCLEOTIDE SEQUENCE [LARGE SCALE GENOMIC DNA]</scope>
    <source>
        <strain evidence="2">cv. Old Blush</strain>
    </source>
</reference>
<keyword evidence="2" id="KW-1185">Reference proteome</keyword>
<keyword evidence="1" id="KW-0808">Transferase</keyword>
<gene>
    <name evidence="1" type="ORF">RchiOBHm_Chr1g0333841</name>
</gene>
<comment type="caution">
    <text evidence="1">The sequence shown here is derived from an EMBL/GenBank/DDBJ whole genome shotgun (WGS) entry which is preliminary data.</text>
</comment>
<dbReference type="GO" id="GO:0008168">
    <property type="term" value="F:methyltransferase activity"/>
    <property type="evidence" value="ECO:0007669"/>
    <property type="project" value="UniProtKB-KW"/>
</dbReference>
<sequence length="41" mass="4827">MKEVLRVCRQYFGPADGEHINVCVRDALKVIDRKHFLLSIR</sequence>
<evidence type="ECO:0000313" key="1">
    <source>
        <dbReference type="EMBL" id="PRQ56262.1"/>
    </source>
</evidence>
<dbReference type="EMBL" id="PDCK01000039">
    <property type="protein sequence ID" value="PRQ56262.1"/>
    <property type="molecule type" value="Genomic_DNA"/>
</dbReference>
<dbReference type="GO" id="GO:0032259">
    <property type="term" value="P:methylation"/>
    <property type="evidence" value="ECO:0007669"/>
    <property type="project" value="UniProtKB-KW"/>
</dbReference>
<name>A0A2P6SC59_ROSCH</name>
<accession>A0A2P6SC59</accession>
<dbReference type="AlphaFoldDB" id="A0A2P6SC59"/>
<proteinExistence type="predicted"/>
<protein>
    <submittedName>
        <fullName evidence="1">Putative S-adenosyl-L-methionine-dependent methyltransferase</fullName>
    </submittedName>
</protein>
<dbReference type="Proteomes" id="UP000238479">
    <property type="component" value="Chromosome 1"/>
</dbReference>
<evidence type="ECO:0000313" key="2">
    <source>
        <dbReference type="Proteomes" id="UP000238479"/>
    </source>
</evidence>
<dbReference type="Gramene" id="PRQ56262">
    <property type="protein sequence ID" value="PRQ56262"/>
    <property type="gene ID" value="RchiOBHm_Chr1g0333841"/>
</dbReference>